<dbReference type="InterPro" id="IPR012337">
    <property type="entry name" value="RNaseH-like_sf"/>
</dbReference>
<keyword evidence="1" id="KW-1185">Reference proteome</keyword>
<evidence type="ECO:0000313" key="1">
    <source>
        <dbReference type="Proteomes" id="UP000887574"/>
    </source>
</evidence>
<sequence length="133" mass="15035">MASVISVVLSFFDKESLSCSRVDFFHNGYLVIIFRFVHQSNCARHESRMETRKFVLAIRELLGSHTGEVINPAIKQILAEWDISEGQCPVFLRDGAANMKKAFEAFLYECDPLPDSLQGRSSISFSAVNIRCQ</sequence>
<dbReference type="WBParaSite" id="jg1003">
    <property type="protein sequence ID" value="jg1003"/>
    <property type="gene ID" value="jg1003"/>
</dbReference>
<organism evidence="1 2">
    <name type="scientific">Ditylenchus dipsaci</name>
    <dbReference type="NCBI Taxonomy" id="166011"/>
    <lineage>
        <taxon>Eukaryota</taxon>
        <taxon>Metazoa</taxon>
        <taxon>Ecdysozoa</taxon>
        <taxon>Nematoda</taxon>
        <taxon>Chromadorea</taxon>
        <taxon>Rhabditida</taxon>
        <taxon>Tylenchina</taxon>
        <taxon>Tylenchomorpha</taxon>
        <taxon>Sphaerularioidea</taxon>
        <taxon>Anguinidae</taxon>
        <taxon>Anguininae</taxon>
        <taxon>Ditylenchus</taxon>
    </lineage>
</organism>
<accession>A0A915CK84</accession>
<dbReference type="AlphaFoldDB" id="A0A915CK84"/>
<reference evidence="2" key="1">
    <citation type="submission" date="2022-11" db="UniProtKB">
        <authorList>
            <consortium name="WormBaseParasite"/>
        </authorList>
    </citation>
    <scope>IDENTIFICATION</scope>
</reference>
<evidence type="ECO:0000313" key="2">
    <source>
        <dbReference type="WBParaSite" id="jg1003"/>
    </source>
</evidence>
<proteinExistence type="predicted"/>
<dbReference type="Proteomes" id="UP000887574">
    <property type="component" value="Unplaced"/>
</dbReference>
<name>A0A915CK84_9BILA</name>
<protein>
    <submittedName>
        <fullName evidence="2">Uncharacterized protein</fullName>
    </submittedName>
</protein>
<dbReference type="SUPFAM" id="SSF53098">
    <property type="entry name" value="Ribonuclease H-like"/>
    <property type="match status" value="1"/>
</dbReference>